<reference evidence="1 2" key="1">
    <citation type="submission" date="2024-05" db="EMBL/GenBank/DDBJ databases">
        <authorList>
            <person name="Matzinger S.R."/>
            <person name="Bankers L."/>
            <person name="Rossheim A."/>
            <person name="Hetherington-Rauth M.C."/>
            <person name="Smith A."/>
            <person name="Baird S."/>
            <person name="Polanco D."/>
        </authorList>
    </citation>
    <scope>NUCLEOTIDE SEQUENCE [LARGE SCALE GENOMIC DNA]</scope>
    <source>
        <strain evidence="1 2">2024CJ-00066</strain>
    </source>
</reference>
<sequence>MPNLRLHPFFNDVRQRFGIAPILSFTGRKAFFGRHAKIGISFGKDRPESTHTCTSNFFNPPVFPPRIPIRKHTVFIHLFLQIEKRQYVPPITVIGTIRHLPLRPVFLWKGLCPDAV</sequence>
<evidence type="ECO:0000313" key="1">
    <source>
        <dbReference type="EMBL" id="MEQ3509925.1"/>
    </source>
</evidence>
<gene>
    <name evidence="1" type="ORF">ABM124_01000</name>
</gene>
<evidence type="ECO:0000313" key="2">
    <source>
        <dbReference type="Proteomes" id="UP001447151"/>
    </source>
</evidence>
<organism evidence="1 2">
    <name type="scientific">Neisseria polysaccharea</name>
    <dbReference type="NCBI Taxonomy" id="489"/>
    <lineage>
        <taxon>Bacteria</taxon>
        <taxon>Pseudomonadati</taxon>
        <taxon>Pseudomonadota</taxon>
        <taxon>Betaproteobacteria</taxon>
        <taxon>Neisseriales</taxon>
        <taxon>Neisseriaceae</taxon>
        <taxon>Neisseria</taxon>
    </lineage>
</organism>
<protein>
    <submittedName>
        <fullName evidence="1">Uncharacterized protein</fullName>
    </submittedName>
</protein>
<dbReference type="EMBL" id="JBECZB010000001">
    <property type="protein sequence ID" value="MEQ3509925.1"/>
    <property type="molecule type" value="Genomic_DNA"/>
</dbReference>
<comment type="caution">
    <text evidence="1">The sequence shown here is derived from an EMBL/GenBank/DDBJ whole genome shotgun (WGS) entry which is preliminary data.</text>
</comment>
<keyword evidence="2" id="KW-1185">Reference proteome</keyword>
<dbReference type="Proteomes" id="UP001447151">
    <property type="component" value="Unassembled WGS sequence"/>
</dbReference>
<accession>A0ABV1JHG2</accession>
<proteinExistence type="predicted"/>
<name>A0ABV1JHG2_NEIPO</name>
<dbReference type="RefSeq" id="WP_349272150.1">
    <property type="nucleotide sequence ID" value="NZ_JBECZB010000001.1"/>
</dbReference>